<evidence type="ECO:0000256" key="1">
    <source>
        <dbReference type="ARBA" id="ARBA00006226"/>
    </source>
</evidence>
<evidence type="ECO:0000313" key="3">
    <source>
        <dbReference type="EMBL" id="QQV76595.1"/>
    </source>
</evidence>
<accession>A0A974NTA3</accession>
<keyword evidence="4" id="KW-1185">Reference proteome</keyword>
<gene>
    <name evidence="3" type="ORF">H5J25_14260</name>
</gene>
<dbReference type="InterPro" id="IPR051803">
    <property type="entry name" value="TA_system_RelE-like_toxin"/>
</dbReference>
<dbReference type="AlphaFoldDB" id="A0A974NTA3"/>
<evidence type="ECO:0000256" key="2">
    <source>
        <dbReference type="ARBA" id="ARBA00022649"/>
    </source>
</evidence>
<dbReference type="Gene3D" id="3.30.2310.20">
    <property type="entry name" value="RelE-like"/>
    <property type="match status" value="1"/>
</dbReference>
<dbReference type="RefSeq" id="WP_202092077.1">
    <property type="nucleotide sequence ID" value="NZ_CP061035.1"/>
</dbReference>
<name>A0A974NTA3_9SPHN</name>
<dbReference type="EMBL" id="CP061035">
    <property type="protein sequence ID" value="QQV76595.1"/>
    <property type="molecule type" value="Genomic_DNA"/>
</dbReference>
<dbReference type="Pfam" id="PF05016">
    <property type="entry name" value="ParE_toxin"/>
    <property type="match status" value="1"/>
</dbReference>
<proteinExistence type="inferred from homology"/>
<dbReference type="Proteomes" id="UP000595894">
    <property type="component" value="Chromosome"/>
</dbReference>
<keyword evidence="2" id="KW-1277">Toxin-antitoxin system</keyword>
<evidence type="ECO:0000313" key="4">
    <source>
        <dbReference type="Proteomes" id="UP000595894"/>
    </source>
</evidence>
<reference evidence="4" key="1">
    <citation type="submission" date="2020-09" db="EMBL/GenBank/DDBJ databases">
        <title>Sphingomonas sp., a new species isolated from pork steak.</title>
        <authorList>
            <person name="Heidler von Heilborn D."/>
        </authorList>
    </citation>
    <scope>NUCLEOTIDE SEQUENCE [LARGE SCALE GENOMIC DNA]</scope>
</reference>
<comment type="similarity">
    <text evidence="1">Belongs to the RelE toxin family.</text>
</comment>
<organism evidence="3 4">
    <name type="scientific">Sphingomonas aliaeris</name>
    <dbReference type="NCBI Taxonomy" id="2759526"/>
    <lineage>
        <taxon>Bacteria</taxon>
        <taxon>Pseudomonadati</taxon>
        <taxon>Pseudomonadota</taxon>
        <taxon>Alphaproteobacteria</taxon>
        <taxon>Sphingomonadales</taxon>
        <taxon>Sphingomonadaceae</taxon>
        <taxon>Sphingomonas</taxon>
    </lineage>
</organism>
<protein>
    <submittedName>
        <fullName evidence="3">Type II toxin-antitoxin system RelE/ParE family toxin</fullName>
    </submittedName>
</protein>
<sequence length="97" mass="11682">MFEIEWTTPAFEDIRRIDAWLDRNGSADYAVRLLATIRYRARWLADFPRGGRPLRDGTRILRVYETPYVIRYRVLEDVGKVQVLRVPHERQDWSVEF</sequence>
<dbReference type="PANTHER" id="PTHR33755">
    <property type="entry name" value="TOXIN PARE1-RELATED"/>
    <property type="match status" value="1"/>
</dbReference>
<dbReference type="KEGG" id="sari:H5J25_14260"/>
<dbReference type="InterPro" id="IPR035093">
    <property type="entry name" value="RelE/ParE_toxin_dom_sf"/>
</dbReference>
<dbReference type="PANTHER" id="PTHR33755:SF7">
    <property type="entry name" value="TOXIN MODULE OF TOXIN-ANTITOXIN SYSTEM RELE_STBE FAMILY"/>
    <property type="match status" value="1"/>
</dbReference>
<dbReference type="InterPro" id="IPR007712">
    <property type="entry name" value="RelE/ParE_toxin"/>
</dbReference>